<proteinExistence type="predicted"/>
<evidence type="ECO:0008006" key="2">
    <source>
        <dbReference type="Google" id="ProtNLM"/>
    </source>
</evidence>
<evidence type="ECO:0000313" key="1">
    <source>
        <dbReference type="EMBL" id="VYU56776.1"/>
    </source>
</evidence>
<dbReference type="AlphaFoldDB" id="A0A6N3FY54"/>
<reference evidence="1" key="1">
    <citation type="submission" date="2019-11" db="EMBL/GenBank/DDBJ databases">
        <authorList>
            <person name="Feng L."/>
        </authorList>
    </citation>
    <scope>NUCLEOTIDE SEQUENCE</scope>
    <source>
        <strain evidence="1">PclaraLFYP37</strain>
    </source>
</reference>
<gene>
    <name evidence="1" type="ORF">PCLFYP37_00273</name>
</gene>
<protein>
    <recommendedName>
        <fullName evidence="2">NYN domain-containing protein</fullName>
    </recommendedName>
</protein>
<dbReference type="EMBL" id="CACRUT010000023">
    <property type="protein sequence ID" value="VYU56776.1"/>
    <property type="molecule type" value="Genomic_DNA"/>
</dbReference>
<accession>A0A6N3FY54</accession>
<name>A0A6N3FY54_9BACT</name>
<organism evidence="1">
    <name type="scientific">Paraprevotella clara</name>
    <dbReference type="NCBI Taxonomy" id="454154"/>
    <lineage>
        <taxon>Bacteria</taxon>
        <taxon>Pseudomonadati</taxon>
        <taxon>Bacteroidota</taxon>
        <taxon>Bacteroidia</taxon>
        <taxon>Bacteroidales</taxon>
        <taxon>Prevotellaceae</taxon>
        <taxon>Paraprevotella</taxon>
    </lineage>
</organism>
<dbReference type="InterPro" id="IPR046729">
    <property type="entry name" value="DUF6621"/>
</dbReference>
<sequence length="193" mass="21341">MEKTKWSENVILVDADYVDAVAFNLIVNFERMLNRPIPKADLAQWLVCVALDGGVGEGKNDIQVVFIHGKGRKALDNFTPSDFEAELDGKAFCDGHLGEFKLSSVQVENLVDGDALYLQSLEALADEKGIKRLVIVPDVEKYGLRVREILGRTEGKDITLLAMEPQAGRGFRQEILGYSLMNALGIRGDEICD</sequence>
<dbReference type="Pfam" id="PF20326">
    <property type="entry name" value="DUF6621"/>
    <property type="match status" value="1"/>
</dbReference>
<dbReference type="RefSeq" id="WP_412442419.1">
    <property type="nucleotide sequence ID" value="NZ_CACRUT010000023.1"/>
</dbReference>